<dbReference type="SMART" id="SM00342">
    <property type="entry name" value="HTH_ARAC"/>
    <property type="match status" value="1"/>
</dbReference>
<feature type="domain" description="HTH araC/xylS-type" evidence="5">
    <location>
        <begin position="162"/>
        <end position="260"/>
    </location>
</feature>
<dbReference type="InterPro" id="IPR018062">
    <property type="entry name" value="HTH_AraC-typ_CS"/>
</dbReference>
<dbReference type="InterPro" id="IPR009057">
    <property type="entry name" value="Homeodomain-like_sf"/>
</dbReference>
<dbReference type="Pfam" id="PF12833">
    <property type="entry name" value="HTH_18"/>
    <property type="match status" value="1"/>
</dbReference>
<dbReference type="PROSITE" id="PS00041">
    <property type="entry name" value="HTH_ARAC_FAMILY_1"/>
    <property type="match status" value="1"/>
</dbReference>
<evidence type="ECO:0000256" key="4">
    <source>
        <dbReference type="ARBA" id="ARBA00023163"/>
    </source>
</evidence>
<sequence>MSSIVFAGGHTFSFGEAAYENGGFFGPMKLAYLQILAVFEGQAKVGSDEGDFEVNAGEAALILNRTPISFLYPRDRHTRVAWCETAPSAVSSLIMKSWRSGPDIVPLDNRIHQLMLLGVELGGSSRSGVNEVRNAIGQALCSSFTLAVQDKENLGALPDVVQRARAFVDANFKNQITVTDVAEAAIVSRQHLTLLFVRHMGLTPARYIWHVRASQGAAMLMNSGTPIARIAYECGYQDPFHFSRHIRKAFGQTPRELRSGKGFRMSSIDAEELESTTF</sequence>
<dbReference type="EMBL" id="JACJHZ010000031">
    <property type="protein sequence ID" value="MBA9023189.1"/>
    <property type="molecule type" value="Genomic_DNA"/>
</dbReference>
<reference evidence="6 7" key="1">
    <citation type="submission" date="2020-08" db="EMBL/GenBank/DDBJ databases">
        <title>Genomic Encyclopedia of Type Strains, Phase IV (KMG-IV): sequencing the most valuable type-strain genomes for metagenomic binning, comparative biology and taxonomic classification.</title>
        <authorList>
            <person name="Goeker M."/>
        </authorList>
    </citation>
    <scope>NUCLEOTIDE SEQUENCE [LARGE SCALE GENOMIC DNA]</scope>
    <source>
        <strain evidence="6 7">DSM 17455</strain>
    </source>
</reference>
<organism evidence="6 7">
    <name type="scientific">Aminobacter ciceronei</name>
    <dbReference type="NCBI Taxonomy" id="150723"/>
    <lineage>
        <taxon>Bacteria</taxon>
        <taxon>Pseudomonadati</taxon>
        <taxon>Pseudomonadota</taxon>
        <taxon>Alphaproteobacteria</taxon>
        <taxon>Hyphomicrobiales</taxon>
        <taxon>Phyllobacteriaceae</taxon>
        <taxon>Aminobacter</taxon>
    </lineage>
</organism>
<evidence type="ECO:0000256" key="1">
    <source>
        <dbReference type="ARBA" id="ARBA00023015"/>
    </source>
</evidence>
<evidence type="ECO:0000313" key="7">
    <source>
        <dbReference type="Proteomes" id="UP000587524"/>
    </source>
</evidence>
<keyword evidence="1" id="KW-0805">Transcription regulation</keyword>
<dbReference type="PANTHER" id="PTHR46796">
    <property type="entry name" value="HTH-TYPE TRANSCRIPTIONAL ACTIVATOR RHAS-RELATED"/>
    <property type="match status" value="1"/>
</dbReference>
<dbReference type="InterPro" id="IPR018060">
    <property type="entry name" value="HTH_AraC"/>
</dbReference>
<dbReference type="SUPFAM" id="SSF51215">
    <property type="entry name" value="Regulatory protein AraC"/>
    <property type="match status" value="1"/>
</dbReference>
<keyword evidence="7" id="KW-1185">Reference proteome</keyword>
<keyword evidence="3" id="KW-0010">Activator</keyword>
<dbReference type="Gene3D" id="1.10.10.60">
    <property type="entry name" value="Homeodomain-like"/>
    <property type="match status" value="1"/>
</dbReference>
<comment type="caution">
    <text evidence="6">The sequence shown here is derived from an EMBL/GenBank/DDBJ whole genome shotgun (WGS) entry which is preliminary data.</text>
</comment>
<evidence type="ECO:0000256" key="3">
    <source>
        <dbReference type="ARBA" id="ARBA00023159"/>
    </source>
</evidence>
<keyword evidence="4" id="KW-0804">Transcription</keyword>
<proteinExistence type="predicted"/>
<evidence type="ECO:0000313" key="6">
    <source>
        <dbReference type="EMBL" id="MBA9023189.1"/>
    </source>
</evidence>
<dbReference type="InterPro" id="IPR020449">
    <property type="entry name" value="Tscrpt_reg_AraC-type_HTH"/>
</dbReference>
<name>A0ABR6CDV1_9HYPH</name>
<accession>A0ABR6CDV1</accession>
<dbReference type="SUPFAM" id="SSF46689">
    <property type="entry name" value="Homeodomain-like"/>
    <property type="match status" value="2"/>
</dbReference>
<evidence type="ECO:0000256" key="2">
    <source>
        <dbReference type="ARBA" id="ARBA00023125"/>
    </source>
</evidence>
<gene>
    <name evidence="6" type="ORF">HNQ97_005211</name>
</gene>
<keyword evidence="2" id="KW-0238">DNA-binding</keyword>
<protein>
    <submittedName>
        <fullName evidence="6">AraC family L-rhamnose operon regulatory protein RhaS</fullName>
    </submittedName>
</protein>
<evidence type="ECO:0000259" key="5">
    <source>
        <dbReference type="PROSITE" id="PS01124"/>
    </source>
</evidence>
<dbReference type="InterPro" id="IPR050204">
    <property type="entry name" value="AraC_XylS_family_regulators"/>
</dbReference>
<dbReference type="PRINTS" id="PR00032">
    <property type="entry name" value="HTHARAC"/>
</dbReference>
<dbReference type="RefSeq" id="WP_182575594.1">
    <property type="nucleotide sequence ID" value="NZ_JACJHY010000031.1"/>
</dbReference>
<dbReference type="PROSITE" id="PS01124">
    <property type="entry name" value="HTH_ARAC_FAMILY_2"/>
    <property type="match status" value="1"/>
</dbReference>
<dbReference type="InterPro" id="IPR037923">
    <property type="entry name" value="HTH-like"/>
</dbReference>
<dbReference type="Proteomes" id="UP000587524">
    <property type="component" value="Unassembled WGS sequence"/>
</dbReference>